<name>A0ACD4NI64_9HYPH</name>
<sequence length="122" mass="13107">MLAARLVAAALLLGLGGAAHAVELPQRDPTEECRSQAAYDAATYSFDEAVEAGRCVSVAQDYYDALRQDWSSVPEAVQAACIESVDAEHTINTLFYWSLYQCVDASRDGGPVANASFRFDGP</sequence>
<reference evidence="1" key="1">
    <citation type="submission" date="2022-11" db="EMBL/GenBank/DDBJ databases">
        <title>beta-Carotene-producing bacterium, Jeongeuplla avenae sp. nov., alleviates the salt stress of Arabidopsis seedlings.</title>
        <authorList>
            <person name="Jiang L."/>
            <person name="Lee J."/>
        </authorList>
    </citation>
    <scope>NUCLEOTIDE SEQUENCE</scope>
    <source>
        <strain evidence="1">DY_R2A_6</strain>
    </source>
</reference>
<organism evidence="1 2">
    <name type="scientific">Antarcticirhabdus aurantiaca</name>
    <dbReference type="NCBI Taxonomy" id="2606717"/>
    <lineage>
        <taxon>Bacteria</taxon>
        <taxon>Pseudomonadati</taxon>
        <taxon>Pseudomonadota</taxon>
        <taxon>Alphaproteobacteria</taxon>
        <taxon>Hyphomicrobiales</taxon>
        <taxon>Aurantimonadaceae</taxon>
        <taxon>Antarcticirhabdus</taxon>
    </lineage>
</organism>
<dbReference type="Proteomes" id="UP001163223">
    <property type="component" value="Chromosome"/>
</dbReference>
<evidence type="ECO:0000313" key="1">
    <source>
        <dbReference type="EMBL" id="WAJ26474.1"/>
    </source>
</evidence>
<proteinExistence type="predicted"/>
<dbReference type="EMBL" id="CP113520">
    <property type="protein sequence ID" value="WAJ26474.1"/>
    <property type="molecule type" value="Genomic_DNA"/>
</dbReference>
<keyword evidence="2" id="KW-1185">Reference proteome</keyword>
<evidence type="ECO:0000313" key="2">
    <source>
        <dbReference type="Proteomes" id="UP001163223"/>
    </source>
</evidence>
<accession>A0ACD4NI64</accession>
<gene>
    <name evidence="1" type="ORF">OXU80_16490</name>
</gene>
<protein>
    <submittedName>
        <fullName evidence="1">Uncharacterized protein</fullName>
    </submittedName>
</protein>